<dbReference type="PROSITE" id="PS51331">
    <property type="entry name" value="THYX"/>
    <property type="match status" value="1"/>
</dbReference>
<evidence type="ECO:0000313" key="2">
    <source>
        <dbReference type="Proteomes" id="UP000620327"/>
    </source>
</evidence>
<dbReference type="GO" id="GO:0050660">
    <property type="term" value="F:flavin adenine dinucleotide binding"/>
    <property type="evidence" value="ECO:0007669"/>
    <property type="project" value="InterPro"/>
</dbReference>
<comment type="caution">
    <text evidence="1">The sequence shown here is derived from an EMBL/GenBank/DDBJ whole genome shotgun (WGS) entry which is preliminary data.</text>
</comment>
<proteinExistence type="predicted"/>
<dbReference type="AlphaFoldDB" id="A0A923MIE6"/>
<dbReference type="InterPro" id="IPR036098">
    <property type="entry name" value="Thymidylate_synthase_ThyX_sf"/>
</dbReference>
<dbReference type="EMBL" id="JACOQI010000002">
    <property type="protein sequence ID" value="MBC5769502.1"/>
    <property type="molecule type" value="Genomic_DNA"/>
</dbReference>
<dbReference type="CDD" id="cd20175">
    <property type="entry name" value="ThyX"/>
    <property type="match status" value="1"/>
</dbReference>
<dbReference type="PANTHER" id="PTHR34934">
    <property type="entry name" value="FLAVIN-DEPENDENT THYMIDYLATE SYNTHASE"/>
    <property type="match status" value="1"/>
</dbReference>
<reference evidence="1" key="1">
    <citation type="submission" date="2020-08" db="EMBL/GenBank/DDBJ databases">
        <title>Genome public.</title>
        <authorList>
            <person name="Liu C."/>
            <person name="Sun Q."/>
        </authorList>
    </citation>
    <scope>NUCLEOTIDE SEQUENCE</scope>
    <source>
        <strain evidence="1">BX15</strain>
    </source>
</reference>
<evidence type="ECO:0000313" key="1">
    <source>
        <dbReference type="EMBL" id="MBC5769502.1"/>
    </source>
</evidence>
<dbReference type="GO" id="GO:0006231">
    <property type="term" value="P:dTMP biosynthetic process"/>
    <property type="evidence" value="ECO:0007669"/>
    <property type="project" value="InterPro"/>
</dbReference>
<protein>
    <submittedName>
        <fullName evidence="1">FAD-dependent thymidylate synthase</fullName>
    </submittedName>
</protein>
<dbReference type="GO" id="GO:0050797">
    <property type="term" value="F:thymidylate synthase (FAD) activity"/>
    <property type="evidence" value="ECO:0007669"/>
    <property type="project" value="InterPro"/>
</dbReference>
<dbReference type="InterPro" id="IPR003669">
    <property type="entry name" value="Thymidylate_synthase_ThyX"/>
</dbReference>
<organism evidence="1 2">
    <name type="scientific">Dysosmobacter segnis</name>
    <dbReference type="NCBI Taxonomy" id="2763042"/>
    <lineage>
        <taxon>Bacteria</taxon>
        <taxon>Bacillati</taxon>
        <taxon>Bacillota</taxon>
        <taxon>Clostridia</taxon>
        <taxon>Eubacteriales</taxon>
        <taxon>Oscillospiraceae</taxon>
        <taxon>Dysosmobacter</taxon>
    </lineage>
</organism>
<dbReference type="Gene3D" id="3.30.1360.170">
    <property type="match status" value="1"/>
</dbReference>
<dbReference type="Proteomes" id="UP000620327">
    <property type="component" value="Unassembled WGS sequence"/>
</dbReference>
<accession>A0A923MIE6</accession>
<dbReference type="PANTHER" id="PTHR34934:SF1">
    <property type="entry name" value="FLAVIN-DEPENDENT THYMIDYLATE SYNTHASE"/>
    <property type="match status" value="1"/>
</dbReference>
<dbReference type="Pfam" id="PF02511">
    <property type="entry name" value="Thy1"/>
    <property type="match status" value="1"/>
</dbReference>
<keyword evidence="2" id="KW-1185">Reference proteome</keyword>
<dbReference type="GO" id="GO:0070402">
    <property type="term" value="F:NADPH binding"/>
    <property type="evidence" value="ECO:0007669"/>
    <property type="project" value="TreeGrafter"/>
</dbReference>
<name>A0A923MIE6_9FIRM</name>
<dbReference type="SUPFAM" id="SSF69796">
    <property type="entry name" value="Thymidylate synthase-complementing protein Thy1"/>
    <property type="match status" value="1"/>
</dbReference>
<gene>
    <name evidence="1" type="ORF">H8Z83_04095</name>
</gene>
<dbReference type="GO" id="GO:0004799">
    <property type="term" value="F:thymidylate synthase activity"/>
    <property type="evidence" value="ECO:0007669"/>
    <property type="project" value="TreeGrafter"/>
</dbReference>
<dbReference type="RefSeq" id="WP_187013847.1">
    <property type="nucleotide sequence ID" value="NZ_JACOQI010000002.1"/>
</dbReference>
<sequence length="226" mass="25855">MGTVTIQRFTYKNPISMIGEEAGVCWGADTSDPEKNYKRGLDCLENEHGRTFEFPDVYMILDGYSARVIREWYTHIGGAPTRLQASTRYIDYESGFDYVTPPSIAGNSAAVKVYDWIMKCIQTGLKMLEGFGIPREDSALGLPLGMGTKIVCKHNLRNLIDMSHQRECSRAYHEYRGLFADVGNALREYSDEWAYLVDHYFMPKCEYFGFCREKKSCGRKGRRVAE</sequence>